<evidence type="ECO:0000313" key="1">
    <source>
        <dbReference type="EMBL" id="KKL46742.1"/>
    </source>
</evidence>
<gene>
    <name evidence="1" type="ORF">LCGC14_2342540</name>
</gene>
<protein>
    <submittedName>
        <fullName evidence="1">Uncharacterized protein</fullName>
    </submittedName>
</protein>
<comment type="caution">
    <text evidence="1">The sequence shown here is derived from an EMBL/GenBank/DDBJ whole genome shotgun (WGS) entry which is preliminary data.</text>
</comment>
<accession>A0A0F9F6N7</accession>
<dbReference type="AlphaFoldDB" id="A0A0F9F6N7"/>
<organism evidence="1">
    <name type="scientific">marine sediment metagenome</name>
    <dbReference type="NCBI Taxonomy" id="412755"/>
    <lineage>
        <taxon>unclassified sequences</taxon>
        <taxon>metagenomes</taxon>
        <taxon>ecological metagenomes</taxon>
    </lineage>
</organism>
<name>A0A0F9F6N7_9ZZZZ</name>
<sequence>MRKIYNKNPLRTMLVGLCFLAVALYGVLALADYRPGASTLLESTFTGADANSGVHTPVINSGVSAAVTTSRFTSGTTALSYDTASSITTAFDLVEVRFVVSAVSSTQSLHVFVNSGAGSEFDADLFTQAMSTTSTVFRPTRPITVRALDSIGHTYLNDNGDTVALESITVE</sequence>
<dbReference type="EMBL" id="LAZR01033922">
    <property type="protein sequence ID" value="KKL46742.1"/>
    <property type="molecule type" value="Genomic_DNA"/>
</dbReference>
<proteinExistence type="predicted"/>
<reference evidence="1" key="1">
    <citation type="journal article" date="2015" name="Nature">
        <title>Complex archaea that bridge the gap between prokaryotes and eukaryotes.</title>
        <authorList>
            <person name="Spang A."/>
            <person name="Saw J.H."/>
            <person name="Jorgensen S.L."/>
            <person name="Zaremba-Niedzwiedzka K."/>
            <person name="Martijn J."/>
            <person name="Lind A.E."/>
            <person name="van Eijk R."/>
            <person name="Schleper C."/>
            <person name="Guy L."/>
            <person name="Ettema T.J."/>
        </authorList>
    </citation>
    <scope>NUCLEOTIDE SEQUENCE</scope>
</reference>